<keyword evidence="2" id="KW-1185">Reference proteome</keyword>
<dbReference type="EMBL" id="MN988486">
    <property type="protein sequence ID" value="QIG68024.1"/>
    <property type="molecule type" value="Genomic_DNA"/>
</dbReference>
<dbReference type="Proteomes" id="UP000605518">
    <property type="component" value="Segment"/>
</dbReference>
<proteinExistence type="predicted"/>
<evidence type="ECO:0000313" key="2">
    <source>
        <dbReference type="Proteomes" id="UP000605518"/>
    </source>
</evidence>
<reference evidence="1" key="1">
    <citation type="submission" date="2020-01" db="EMBL/GenBank/DDBJ databases">
        <title>Patterns of diversity and host range of bacteriophage communities associated with bean-nodulatin bacteria.</title>
        <authorList>
            <person name="Vann Cauwenberghe J."/>
            <person name="Santamaria R.I."/>
            <person name="Bustos P."/>
            <person name="Juarez S."/>
            <person name="Gonzalez V."/>
        </authorList>
    </citation>
    <scope>NUCLEOTIDE SEQUENCE</scope>
</reference>
<organism evidence="1 2">
    <name type="scientific">Rhizobium phage RHph_Y68</name>
    <dbReference type="NCBI Taxonomy" id="2509787"/>
    <lineage>
        <taxon>Viruses</taxon>
        <taxon>Duplodnaviria</taxon>
        <taxon>Heunggongvirae</taxon>
        <taxon>Uroviricota</taxon>
        <taxon>Caudoviricetes</taxon>
        <taxon>Pootjesviridae</taxon>
        <taxon>Staniewskivirinae</taxon>
        <taxon>Trinifflemingvirus</taxon>
        <taxon>Trinifflemingvirus Y68</taxon>
    </lineage>
</organism>
<accession>A0A7S5R9J1</accession>
<sequence>MFWIQLPGVHYTTGINDKILAFLKSKIRYADDFEVKFVSHSEISNRQHFTVFLHPEDWPNRLYRMDIVYRDSVFRDPTEFFATLQEVTQL</sequence>
<name>A0A7S5R9J1_9CAUD</name>
<evidence type="ECO:0000313" key="1">
    <source>
        <dbReference type="EMBL" id="QIG68024.1"/>
    </source>
</evidence>
<protein>
    <submittedName>
        <fullName evidence="1">Uncharacterized protein</fullName>
    </submittedName>
</protein>
<gene>
    <name evidence="1" type="ORF">EVB55_089</name>
</gene>